<dbReference type="HOGENOM" id="CLU_1400249_0_0_0"/>
<dbReference type="AlphaFoldDB" id="D5MGR8"/>
<dbReference type="eggNOG" id="COG2815">
    <property type="taxonomic scope" value="Bacteria"/>
</dbReference>
<dbReference type="KEGG" id="mox:DAMO_1899"/>
<evidence type="ECO:0000313" key="4">
    <source>
        <dbReference type="EMBL" id="CBE68949.1"/>
    </source>
</evidence>
<evidence type="ECO:0000256" key="2">
    <source>
        <dbReference type="SAM" id="Phobius"/>
    </source>
</evidence>
<proteinExistence type="predicted"/>
<reference evidence="4 5" key="1">
    <citation type="journal article" date="2010" name="Nature">
        <title>Nitrite-driven anaerobic methane oxidation by oxygenic bacteria.</title>
        <authorList>
            <person name="Ettwig K.F."/>
            <person name="Butler M.K."/>
            <person name="Le Paslier D."/>
            <person name="Pelletier E."/>
            <person name="Mangenot S."/>
            <person name="Kuypers M.M.M."/>
            <person name="Schreiber F."/>
            <person name="Dutilh B.E."/>
            <person name="Zedelius J."/>
            <person name="de Beer D."/>
            <person name="Gloerich J."/>
            <person name="Wessels H.J.C.T."/>
            <person name="van Allen T."/>
            <person name="Luesken F."/>
            <person name="Wu M."/>
            <person name="van de Pas-Schoonen K.T."/>
            <person name="Op den Camp H.J.M."/>
            <person name="Janssen-Megens E.M."/>
            <person name="Francoijs K-J."/>
            <person name="Stunnenberg H."/>
            <person name="Weissenbach J."/>
            <person name="Jetten M.S.M."/>
            <person name="Strous M."/>
        </authorList>
    </citation>
    <scope>NUCLEOTIDE SEQUENCE [LARGE SCALE GENOMIC DNA]</scope>
</reference>
<dbReference type="SUPFAM" id="SSF54184">
    <property type="entry name" value="Penicillin-binding protein 2x (pbp-2x), c-terminal domain"/>
    <property type="match status" value="1"/>
</dbReference>
<dbReference type="Pfam" id="PF03793">
    <property type="entry name" value="PASTA"/>
    <property type="match status" value="2"/>
</dbReference>
<feature type="domain" description="PASTA" evidence="3">
    <location>
        <begin position="102"/>
        <end position="169"/>
    </location>
</feature>
<evidence type="ECO:0000313" key="5">
    <source>
        <dbReference type="Proteomes" id="UP000006898"/>
    </source>
</evidence>
<dbReference type="EMBL" id="FP565575">
    <property type="protein sequence ID" value="CBE68949.1"/>
    <property type="molecule type" value="Genomic_DNA"/>
</dbReference>
<dbReference type="InterPro" id="IPR005543">
    <property type="entry name" value="PASTA_dom"/>
</dbReference>
<sequence length="194" mass="20842">MRLLRLIGKGLAWAIILTAVAVVSGAITVWFATEKDKVQLPRVIGMDATAALELLREQGLQPKVSGREYNEKIPKDAVLFQRPASGSWVQTNSEVRLVVSQGGDAVALPPLAGLPLPEAQQLLQRYGFTLGRVAKVHSSERPNGEVITQDPEAGAIVRRGSPVAVLLSLGPLEEPPPALTLPSLSLREPHSTKR</sequence>
<dbReference type="CDD" id="cd06577">
    <property type="entry name" value="PASTA_pknB"/>
    <property type="match status" value="2"/>
</dbReference>
<dbReference type="PROSITE" id="PS51178">
    <property type="entry name" value="PASTA"/>
    <property type="match status" value="2"/>
</dbReference>
<dbReference type="Gene3D" id="3.30.10.20">
    <property type="match status" value="2"/>
</dbReference>
<dbReference type="Proteomes" id="UP000006898">
    <property type="component" value="Chromosome"/>
</dbReference>
<keyword evidence="2" id="KW-0812">Transmembrane</keyword>
<keyword evidence="2" id="KW-0472">Membrane</keyword>
<protein>
    <recommendedName>
        <fullName evidence="3">PASTA domain-containing protein</fullName>
    </recommendedName>
</protein>
<organism evidence="4 5">
    <name type="scientific">Methylomirabilis oxygeniifera</name>
    <dbReference type="NCBI Taxonomy" id="671143"/>
    <lineage>
        <taxon>Bacteria</taxon>
        <taxon>Candidatus Methylomirabilota</taxon>
        <taxon>Candidatus Methylomirabilia</taxon>
        <taxon>Candidatus Methylomirabilales</taxon>
        <taxon>Candidatus Methylomirabilaceae</taxon>
        <taxon>Candidatus Methylomirabilis</taxon>
    </lineage>
</organism>
<name>D5MGR8_METO1</name>
<evidence type="ECO:0000259" key="3">
    <source>
        <dbReference type="PROSITE" id="PS51178"/>
    </source>
</evidence>
<evidence type="ECO:0000256" key="1">
    <source>
        <dbReference type="SAM" id="MobiDB-lite"/>
    </source>
</evidence>
<feature type="domain" description="PASTA" evidence="3">
    <location>
        <begin position="34"/>
        <end position="101"/>
    </location>
</feature>
<feature type="transmembrane region" description="Helical" evidence="2">
    <location>
        <begin position="12"/>
        <end position="32"/>
    </location>
</feature>
<gene>
    <name evidence="4" type="ORF">DAMO_1899</name>
</gene>
<dbReference type="SMART" id="SM00740">
    <property type="entry name" value="PASTA"/>
    <property type="match status" value="2"/>
</dbReference>
<dbReference type="STRING" id="671143.DAMO_1899"/>
<feature type="region of interest" description="Disordered" evidence="1">
    <location>
        <begin position="174"/>
        <end position="194"/>
    </location>
</feature>
<accession>D5MGR8</accession>
<keyword evidence="2" id="KW-1133">Transmembrane helix</keyword>